<gene>
    <name evidence="4" type="ORF">MCHUDSM44219_02389</name>
</gene>
<proteinExistence type="predicted"/>
<dbReference type="RefSeq" id="WP_048418392.1">
    <property type="nucleotide sequence ID" value="NZ_JYNX01000034.1"/>
</dbReference>
<dbReference type="AlphaFoldDB" id="A0A0J6Z6J2"/>
<evidence type="ECO:0000256" key="2">
    <source>
        <dbReference type="SAM" id="Phobius"/>
    </source>
</evidence>
<feature type="transmembrane region" description="Helical" evidence="2">
    <location>
        <begin position="104"/>
        <end position="133"/>
    </location>
</feature>
<evidence type="ECO:0000256" key="1">
    <source>
        <dbReference type="SAM" id="MobiDB-lite"/>
    </source>
</evidence>
<evidence type="ECO:0000313" key="5">
    <source>
        <dbReference type="Proteomes" id="UP000036176"/>
    </source>
</evidence>
<name>A0A0J6Z6J2_MYCCU</name>
<protein>
    <recommendedName>
        <fullName evidence="3">DUF4190 domain-containing protein</fullName>
    </recommendedName>
</protein>
<dbReference type="Pfam" id="PF13828">
    <property type="entry name" value="DUF4190"/>
    <property type="match status" value="1"/>
</dbReference>
<keyword evidence="2" id="KW-1133">Transmembrane helix</keyword>
<evidence type="ECO:0000259" key="3">
    <source>
        <dbReference type="Pfam" id="PF13828"/>
    </source>
</evidence>
<comment type="caution">
    <text evidence="4">The sequence shown here is derived from an EMBL/GenBank/DDBJ whole genome shotgun (WGS) entry which is preliminary data.</text>
</comment>
<dbReference type="PATRIC" id="fig|1800.3.peg.2395"/>
<keyword evidence="2" id="KW-0812">Transmembrane</keyword>
<feature type="region of interest" description="Disordered" evidence="1">
    <location>
        <begin position="1"/>
        <end position="21"/>
    </location>
</feature>
<organism evidence="4 5">
    <name type="scientific">Mycolicibacterium chubuense</name>
    <name type="common">Mycobacterium chubuense</name>
    <dbReference type="NCBI Taxonomy" id="1800"/>
    <lineage>
        <taxon>Bacteria</taxon>
        <taxon>Bacillati</taxon>
        <taxon>Actinomycetota</taxon>
        <taxon>Actinomycetes</taxon>
        <taxon>Mycobacteriales</taxon>
        <taxon>Mycobacteriaceae</taxon>
        <taxon>Mycolicibacterium</taxon>
    </lineage>
</organism>
<sequence length="140" mass="14436">MTTSGPEQPYDDAGLPPPVYPGAPPGYGAVPYPAYPSYSDYSSYPAYPSYPGYPARPPGTNGKAIAALATALGGLICCGLPSIVGLVLGVIAMRETRRTGQKGFGLAVAAVVISTLLIIVGVLYVALTTVLYAGNWQWAP</sequence>
<evidence type="ECO:0000313" key="4">
    <source>
        <dbReference type="EMBL" id="KMO80226.1"/>
    </source>
</evidence>
<dbReference type="OrthoDB" id="4462868at2"/>
<keyword evidence="5" id="KW-1185">Reference proteome</keyword>
<keyword evidence="2" id="KW-0472">Membrane</keyword>
<feature type="transmembrane region" description="Helical" evidence="2">
    <location>
        <begin position="64"/>
        <end position="92"/>
    </location>
</feature>
<dbReference type="EMBL" id="JYNX01000034">
    <property type="protein sequence ID" value="KMO80226.1"/>
    <property type="molecule type" value="Genomic_DNA"/>
</dbReference>
<reference evidence="4 5" key="1">
    <citation type="journal article" date="2015" name="Genome Biol. Evol.">
        <title>Characterization of Three Mycobacterium spp. with Potential Use in Bioremediation by Genome Sequencing and Comparative Genomics.</title>
        <authorList>
            <person name="Das S."/>
            <person name="Pettersson B.M."/>
            <person name="Behra P.R."/>
            <person name="Ramesh M."/>
            <person name="Dasgupta S."/>
            <person name="Bhattacharya A."/>
            <person name="Kirsebom L.A."/>
        </authorList>
    </citation>
    <scope>NUCLEOTIDE SEQUENCE [LARGE SCALE GENOMIC DNA]</scope>
    <source>
        <strain evidence="4 5">DSM 44219</strain>
    </source>
</reference>
<dbReference type="InterPro" id="IPR025241">
    <property type="entry name" value="DUF4190"/>
</dbReference>
<feature type="domain" description="DUF4190" evidence="3">
    <location>
        <begin position="64"/>
        <end position="124"/>
    </location>
</feature>
<accession>A0A0J6Z6J2</accession>
<dbReference type="Proteomes" id="UP000036176">
    <property type="component" value="Unassembled WGS sequence"/>
</dbReference>